<keyword evidence="7 9" id="KW-1133">Transmembrane helix</keyword>
<keyword evidence="4 9" id="KW-0812">Transmembrane</keyword>
<feature type="transmembrane region" description="Helical" evidence="9">
    <location>
        <begin position="83"/>
        <end position="100"/>
    </location>
</feature>
<reference evidence="12 13" key="1">
    <citation type="submission" date="2013-11" db="EMBL/GenBank/DDBJ databases">
        <title>Complete genome sequence of Clostridum sp. M2/40.</title>
        <authorList>
            <person name="Wibberg D."/>
            <person name="Puehler A."/>
            <person name="Schlueter A."/>
        </authorList>
    </citation>
    <scope>NUCLEOTIDE SEQUENCE [LARGE SCALE GENOMIC DNA]</scope>
    <source>
        <strain evidence="13">M2/40</strain>
    </source>
</reference>
<dbReference type="STRING" id="1216932.CM240_1593"/>
<feature type="active site" evidence="9">
    <location>
        <position position="110"/>
    </location>
</feature>
<comment type="caution">
    <text evidence="9">Lacks conserved residue(s) required for the propagation of feature annotation.</text>
</comment>
<evidence type="ECO:0000256" key="2">
    <source>
        <dbReference type="ARBA" id="ARBA00022475"/>
    </source>
</evidence>
<dbReference type="PANTHER" id="PTHR33695">
    <property type="entry name" value="LIPOPROTEIN SIGNAL PEPTIDASE"/>
    <property type="match status" value="1"/>
</dbReference>
<keyword evidence="5 9" id="KW-0064">Aspartyl protease</keyword>
<keyword evidence="12" id="KW-0449">Lipoprotein</keyword>
<dbReference type="HAMAP" id="MF_00161">
    <property type="entry name" value="LspA"/>
    <property type="match status" value="1"/>
</dbReference>
<dbReference type="eggNOG" id="COG0597">
    <property type="taxonomic scope" value="Bacteria"/>
</dbReference>
<feature type="active site" evidence="9">
    <location>
        <position position="129"/>
    </location>
</feature>
<evidence type="ECO:0000256" key="11">
    <source>
        <dbReference type="RuleBase" id="RU004181"/>
    </source>
</evidence>
<comment type="catalytic activity">
    <reaction evidence="9 10">
        <text>Release of signal peptides from bacterial membrane prolipoproteins. Hydrolyzes -Xaa-Yaa-Zaa-|-(S,diacylglyceryl)Cys-, in which Xaa is hydrophobic (preferably Leu), and Yaa (Ala or Ser) and Zaa (Gly or Ala) have small, neutral side chains.</text>
        <dbReference type="EC" id="3.4.23.36"/>
    </reaction>
</comment>
<comment type="pathway">
    <text evidence="9">Protein modification; lipoprotein biosynthesis (signal peptide cleavage).</text>
</comment>
<dbReference type="PROSITE" id="PS00855">
    <property type="entry name" value="SPASE_II"/>
    <property type="match status" value="1"/>
</dbReference>
<dbReference type="KEGG" id="clt:CM240_1593"/>
<dbReference type="EC" id="3.4.23.36" evidence="9"/>
<comment type="subcellular location">
    <subcellularLocation>
        <location evidence="9">Cell membrane</location>
        <topology evidence="9">Multi-pass membrane protein</topology>
    </subcellularLocation>
</comment>
<organism evidence="12 13">
    <name type="scientific">Clostridium bornimense</name>
    <dbReference type="NCBI Taxonomy" id="1216932"/>
    <lineage>
        <taxon>Bacteria</taxon>
        <taxon>Bacillati</taxon>
        <taxon>Bacillota</taxon>
        <taxon>Clostridia</taxon>
        <taxon>Eubacteriales</taxon>
        <taxon>Clostridiaceae</taxon>
        <taxon>Clostridium</taxon>
    </lineage>
</organism>
<dbReference type="GO" id="GO:0005886">
    <property type="term" value="C:plasma membrane"/>
    <property type="evidence" value="ECO:0007669"/>
    <property type="project" value="UniProtKB-SubCell"/>
</dbReference>
<evidence type="ECO:0000256" key="9">
    <source>
        <dbReference type="HAMAP-Rule" id="MF_00161"/>
    </source>
</evidence>
<dbReference type="Proteomes" id="UP000019426">
    <property type="component" value="Chromosome M2/40_rep1"/>
</dbReference>
<accession>W6RVM7</accession>
<evidence type="ECO:0000256" key="3">
    <source>
        <dbReference type="ARBA" id="ARBA00022670"/>
    </source>
</evidence>
<keyword evidence="3 9" id="KW-0645">Protease</keyword>
<evidence type="ECO:0000313" key="13">
    <source>
        <dbReference type="Proteomes" id="UP000019426"/>
    </source>
</evidence>
<evidence type="ECO:0000256" key="6">
    <source>
        <dbReference type="ARBA" id="ARBA00022801"/>
    </source>
</evidence>
<dbReference type="RefSeq" id="WP_044038085.1">
    <property type="nucleotide sequence ID" value="NZ_HG917868.1"/>
</dbReference>
<dbReference type="PATRIC" id="fig|1216932.3.peg.1586"/>
<evidence type="ECO:0000256" key="7">
    <source>
        <dbReference type="ARBA" id="ARBA00022989"/>
    </source>
</evidence>
<comment type="function">
    <text evidence="9 10">This protein specifically catalyzes the removal of signal peptides from prolipoproteins.</text>
</comment>
<dbReference type="GO" id="GO:0006508">
    <property type="term" value="P:proteolysis"/>
    <property type="evidence" value="ECO:0007669"/>
    <property type="project" value="UniProtKB-KW"/>
</dbReference>
<dbReference type="PANTHER" id="PTHR33695:SF1">
    <property type="entry name" value="LIPOPROTEIN SIGNAL PEPTIDASE"/>
    <property type="match status" value="1"/>
</dbReference>
<proteinExistence type="inferred from homology"/>
<evidence type="ECO:0000256" key="4">
    <source>
        <dbReference type="ARBA" id="ARBA00022692"/>
    </source>
</evidence>
<dbReference type="GO" id="GO:0004190">
    <property type="term" value="F:aspartic-type endopeptidase activity"/>
    <property type="evidence" value="ECO:0007669"/>
    <property type="project" value="UniProtKB-UniRule"/>
</dbReference>
<dbReference type="PRINTS" id="PR00781">
    <property type="entry name" value="LIPOSIGPTASE"/>
</dbReference>
<dbReference type="UniPathway" id="UPA00665"/>
<gene>
    <name evidence="9" type="primary">lspA</name>
    <name evidence="12" type="ORF">CM240_1593</name>
</gene>
<keyword evidence="13" id="KW-1185">Reference proteome</keyword>
<comment type="similarity">
    <text evidence="1 9 11">Belongs to the peptidase A8 family.</text>
</comment>
<feature type="transmembrane region" description="Helical" evidence="9">
    <location>
        <begin position="120"/>
        <end position="144"/>
    </location>
</feature>
<evidence type="ECO:0000256" key="8">
    <source>
        <dbReference type="ARBA" id="ARBA00023136"/>
    </source>
</evidence>
<evidence type="ECO:0000256" key="5">
    <source>
        <dbReference type="ARBA" id="ARBA00022750"/>
    </source>
</evidence>
<evidence type="ECO:0000256" key="1">
    <source>
        <dbReference type="ARBA" id="ARBA00006139"/>
    </source>
</evidence>
<dbReference type="NCBIfam" id="TIGR00077">
    <property type="entry name" value="lspA"/>
    <property type="match status" value="1"/>
</dbReference>
<keyword evidence="6 9" id="KW-0378">Hydrolase</keyword>
<dbReference type="Pfam" id="PF01252">
    <property type="entry name" value="Peptidase_A8"/>
    <property type="match status" value="1"/>
</dbReference>
<dbReference type="HOGENOM" id="CLU_083252_3_4_9"/>
<keyword evidence="8 9" id="KW-0472">Membrane</keyword>
<dbReference type="InterPro" id="IPR001872">
    <property type="entry name" value="Peptidase_A8"/>
</dbReference>
<name>W6RVM7_9CLOT</name>
<dbReference type="EMBL" id="HG917868">
    <property type="protein sequence ID" value="CDM68751.1"/>
    <property type="molecule type" value="Genomic_DNA"/>
</dbReference>
<sequence>MELIIIVLGFILDRVTKVMAFNVLGGGEEKQIIKGIFSLEYYENTGAAFSMLSSKTMLLAFVSLIAVILMTVILLKYRKKNKIFDLSLSFLIAGALGNMYDRFFQGYVIDFFKLHYYNKYTFPIFNVADVLVCIGAGFLILYVIKEEIDERRKSSSK</sequence>
<dbReference type="AlphaFoldDB" id="W6RVM7"/>
<feature type="transmembrane region" description="Helical" evidence="9">
    <location>
        <begin position="57"/>
        <end position="76"/>
    </location>
</feature>
<evidence type="ECO:0000313" key="12">
    <source>
        <dbReference type="EMBL" id="CDM68751.1"/>
    </source>
</evidence>
<protein>
    <recommendedName>
        <fullName evidence="9">Lipoprotein signal peptidase</fullName>
        <ecNumber evidence="9">3.4.23.36</ecNumber>
    </recommendedName>
    <alternativeName>
        <fullName evidence="9">Prolipoprotein signal peptidase</fullName>
    </alternativeName>
    <alternativeName>
        <fullName evidence="9">Signal peptidase II</fullName>
        <shortName evidence="9">SPase II</shortName>
    </alternativeName>
</protein>
<keyword evidence="2 9" id="KW-1003">Cell membrane</keyword>
<evidence type="ECO:0000256" key="10">
    <source>
        <dbReference type="RuleBase" id="RU000594"/>
    </source>
</evidence>